<dbReference type="RefSeq" id="WP_229864316.1">
    <property type="nucleotide sequence ID" value="NZ_BNCJ01000015.1"/>
</dbReference>
<dbReference type="SUPFAM" id="SSF52768">
    <property type="entry name" value="Arginase/deacetylase"/>
    <property type="match status" value="1"/>
</dbReference>
<keyword evidence="3" id="KW-0479">Metal-binding</keyword>
<evidence type="ECO:0000313" key="7">
    <source>
        <dbReference type="EMBL" id="GHF64545.1"/>
    </source>
</evidence>
<comment type="caution">
    <text evidence="7">The sequence shown here is derived from an EMBL/GenBank/DDBJ whole genome shotgun (WGS) entry which is preliminary data.</text>
</comment>
<dbReference type="PANTHER" id="PTHR10625:SF17">
    <property type="entry name" value="HISTONE DEACETYLASE 8"/>
    <property type="match status" value="1"/>
</dbReference>
<organism evidence="7 8">
    <name type="scientific">Seohaeicola zhoushanensis</name>
    <dbReference type="NCBI Taxonomy" id="1569283"/>
    <lineage>
        <taxon>Bacteria</taxon>
        <taxon>Pseudomonadati</taxon>
        <taxon>Pseudomonadota</taxon>
        <taxon>Alphaproteobacteria</taxon>
        <taxon>Rhodobacterales</taxon>
        <taxon>Roseobacteraceae</taxon>
        <taxon>Seohaeicola</taxon>
    </lineage>
</organism>
<comment type="cofactor">
    <cofactor evidence="1">
        <name>Zn(2+)</name>
        <dbReference type="ChEBI" id="CHEBI:29105"/>
    </cofactor>
</comment>
<keyword evidence="4" id="KW-0378">Hydrolase</keyword>
<dbReference type="Proteomes" id="UP000626220">
    <property type="component" value="Unassembled WGS sequence"/>
</dbReference>
<dbReference type="InterPro" id="IPR023696">
    <property type="entry name" value="Ureohydrolase_dom_sf"/>
</dbReference>
<dbReference type="PRINTS" id="PR01270">
    <property type="entry name" value="HDASUPER"/>
</dbReference>
<dbReference type="GO" id="GO:0046872">
    <property type="term" value="F:metal ion binding"/>
    <property type="evidence" value="ECO:0007669"/>
    <property type="project" value="UniProtKB-KW"/>
</dbReference>
<reference evidence="7" key="2">
    <citation type="submission" date="2020-09" db="EMBL/GenBank/DDBJ databases">
        <authorList>
            <person name="Sun Q."/>
            <person name="Kim S."/>
        </authorList>
    </citation>
    <scope>NUCLEOTIDE SEQUENCE</scope>
    <source>
        <strain evidence="7">KCTC 42650</strain>
    </source>
</reference>
<dbReference type="Gene3D" id="3.40.800.20">
    <property type="entry name" value="Histone deacetylase domain"/>
    <property type="match status" value="1"/>
</dbReference>
<evidence type="ECO:0000256" key="1">
    <source>
        <dbReference type="ARBA" id="ARBA00001947"/>
    </source>
</evidence>
<dbReference type="AlphaFoldDB" id="A0A8J3M924"/>
<name>A0A8J3M924_9RHOB</name>
<feature type="domain" description="Histone deacetylase" evidence="6">
    <location>
        <begin position="37"/>
        <end position="339"/>
    </location>
</feature>
<dbReference type="GO" id="GO:0016787">
    <property type="term" value="F:hydrolase activity"/>
    <property type="evidence" value="ECO:0007669"/>
    <property type="project" value="UniProtKB-KW"/>
</dbReference>
<keyword evidence="5" id="KW-0862">Zinc</keyword>
<comment type="similarity">
    <text evidence="2">Belongs to the histone deacetylase family.</text>
</comment>
<dbReference type="Pfam" id="PF00850">
    <property type="entry name" value="Hist_deacetyl"/>
    <property type="match status" value="1"/>
</dbReference>
<reference evidence="7" key="1">
    <citation type="journal article" date="2014" name="Int. J. Syst. Evol. Microbiol.">
        <title>Complete genome sequence of Corynebacterium casei LMG S-19264T (=DSM 44701T), isolated from a smear-ripened cheese.</title>
        <authorList>
            <consortium name="US DOE Joint Genome Institute (JGI-PGF)"/>
            <person name="Walter F."/>
            <person name="Albersmeier A."/>
            <person name="Kalinowski J."/>
            <person name="Ruckert C."/>
        </authorList>
    </citation>
    <scope>NUCLEOTIDE SEQUENCE</scope>
    <source>
        <strain evidence="7">KCTC 42650</strain>
    </source>
</reference>
<evidence type="ECO:0000256" key="3">
    <source>
        <dbReference type="ARBA" id="ARBA00022723"/>
    </source>
</evidence>
<dbReference type="EMBL" id="BNCJ01000015">
    <property type="protein sequence ID" value="GHF64545.1"/>
    <property type="molecule type" value="Genomic_DNA"/>
</dbReference>
<dbReference type="PANTHER" id="PTHR10625">
    <property type="entry name" value="HISTONE DEACETYLASE HDAC1-RELATED"/>
    <property type="match status" value="1"/>
</dbReference>
<dbReference type="InterPro" id="IPR023801">
    <property type="entry name" value="His_deacetylse_dom"/>
</dbReference>
<gene>
    <name evidence="7" type="ORF">GCM10017056_39820</name>
</gene>
<evidence type="ECO:0000259" key="6">
    <source>
        <dbReference type="Pfam" id="PF00850"/>
    </source>
</evidence>
<evidence type="ECO:0000256" key="5">
    <source>
        <dbReference type="ARBA" id="ARBA00022833"/>
    </source>
</evidence>
<evidence type="ECO:0000313" key="8">
    <source>
        <dbReference type="Proteomes" id="UP000626220"/>
    </source>
</evidence>
<keyword evidence="8" id="KW-1185">Reference proteome</keyword>
<evidence type="ECO:0000256" key="4">
    <source>
        <dbReference type="ARBA" id="ARBA00022801"/>
    </source>
</evidence>
<sequence length="346" mass="37122">MMLTVYSDLHEDHAPDTISIRGMIVGNLELPSRALNLAKAARAAGCDMQAPREFGEDAVLAVHTAPYLEFLKTAYGRWKQAFGEDRAGPYACAHASPTRYPARVPASIQAQVGYYLSGGSAPIDAGTWAAARDAAMCALDVADRVSGGLREGYAICRPPGHHAYADLAGGFCYLNNAAIAGRLLADRQGRTAILDIDVHHGNGTQDIFYRDGKVLFASIHADTNEVFPFYVGYADETGEGDGKGTNLNLPLPRRSKDKVFLDALDTALDRIKAFGAPSLVLSLGFDAYENDPQQEMAVSTEGFREAARRIAALGLPTAIIQEGGYCVDDLGKNLTAFLDGFQTGRE</sequence>
<proteinExistence type="inferred from homology"/>
<accession>A0A8J3M924</accession>
<dbReference type="CDD" id="cd10001">
    <property type="entry name" value="HDAC_classII_APAH"/>
    <property type="match status" value="1"/>
</dbReference>
<dbReference type="GO" id="GO:0004407">
    <property type="term" value="F:histone deacetylase activity"/>
    <property type="evidence" value="ECO:0007669"/>
    <property type="project" value="TreeGrafter"/>
</dbReference>
<protein>
    <submittedName>
        <fullName evidence="7">Acetylpolyamine amidohydrolase</fullName>
    </submittedName>
</protein>
<evidence type="ECO:0000256" key="2">
    <source>
        <dbReference type="ARBA" id="ARBA00005947"/>
    </source>
</evidence>
<dbReference type="InterPro" id="IPR000286">
    <property type="entry name" value="HDACs"/>
</dbReference>
<dbReference type="InterPro" id="IPR037138">
    <property type="entry name" value="His_deacetylse_dom_sf"/>
</dbReference>
<dbReference type="GO" id="GO:0040029">
    <property type="term" value="P:epigenetic regulation of gene expression"/>
    <property type="evidence" value="ECO:0007669"/>
    <property type="project" value="TreeGrafter"/>
</dbReference>